<dbReference type="AlphaFoldDB" id="A0A672HL86"/>
<evidence type="ECO:0000313" key="12">
    <source>
        <dbReference type="Proteomes" id="UP000472267"/>
    </source>
</evidence>
<keyword evidence="7" id="KW-1015">Disulfide bond</keyword>
<keyword evidence="5 8" id="KW-0862">Zinc</keyword>
<dbReference type="FunCoup" id="A0A672HL86">
    <property type="interactions" value="194"/>
</dbReference>
<keyword evidence="3 9" id="KW-0732">Signal</keyword>
<keyword evidence="1 8" id="KW-0645">Protease</keyword>
<keyword evidence="4 8" id="KW-0378">Hydrolase</keyword>
<dbReference type="CDD" id="cd04283">
    <property type="entry name" value="ZnMc_hatching_enzyme"/>
    <property type="match status" value="1"/>
</dbReference>
<reference evidence="11" key="1">
    <citation type="submission" date="2019-06" db="EMBL/GenBank/DDBJ databases">
        <authorList>
            <consortium name="Wellcome Sanger Institute Data Sharing"/>
        </authorList>
    </citation>
    <scope>NUCLEOTIDE SEQUENCE [LARGE SCALE GENOMIC DNA]</scope>
</reference>
<comment type="caution">
    <text evidence="8">Lacks conserved residue(s) required for the propagation of feature annotation.</text>
</comment>
<evidence type="ECO:0000256" key="9">
    <source>
        <dbReference type="RuleBase" id="RU361183"/>
    </source>
</evidence>
<dbReference type="GO" id="GO:0004222">
    <property type="term" value="F:metalloendopeptidase activity"/>
    <property type="evidence" value="ECO:0007669"/>
    <property type="project" value="UniProtKB-UniRule"/>
</dbReference>
<feature type="chain" id="PRO_5044984232" description="Metalloendopeptidase" evidence="9">
    <location>
        <begin position="30"/>
        <end position="275"/>
    </location>
</feature>
<dbReference type="GO" id="GO:0042588">
    <property type="term" value="C:zymogen granule"/>
    <property type="evidence" value="ECO:0007669"/>
    <property type="project" value="UniProtKB-SubCell"/>
</dbReference>
<sequence length="275" mass="31146">MWTQQGGSPLKMTLSASLLLLLLLGLAQAVPLQEDEEQEGDPEDESVDISSRILNTNNGTYEFLLEGDLLPPSTRNAQKCWGNRCLWDKGQDGLVTIAYSVNRQFSGGERQLIDNALKSFESKSCIRFVARTHQRDYLRIESQGGCFSSVGKQGGGQVLSLNRQGCMYRGIVQHEVLHALGFRHEHNRSDRDQYVRINWQNIQPQSAYNFDKQDTNNLGVSYDYGSIMHYGKTAFSIDGYMETITPIPNRHVNIGQRNRLSSLDIQKLNKLYSCY</sequence>
<evidence type="ECO:0000256" key="3">
    <source>
        <dbReference type="ARBA" id="ARBA00022729"/>
    </source>
</evidence>
<dbReference type="SMART" id="SM00235">
    <property type="entry name" value="ZnMc"/>
    <property type="match status" value="1"/>
</dbReference>
<gene>
    <name evidence="11" type="primary">LOC115389807</name>
</gene>
<dbReference type="InParanoid" id="A0A672HL86"/>
<keyword evidence="12" id="KW-1185">Reference proteome</keyword>
<evidence type="ECO:0000256" key="1">
    <source>
        <dbReference type="ARBA" id="ARBA00022670"/>
    </source>
</evidence>
<dbReference type="Ensembl" id="ENSSFAT00005030789.1">
    <property type="protein sequence ID" value="ENSSFAP00005029695.1"/>
    <property type="gene ID" value="ENSSFAG00005015083.1"/>
</dbReference>
<dbReference type="Gene3D" id="3.40.390.10">
    <property type="entry name" value="Collagenase (Catalytic Domain)"/>
    <property type="match status" value="1"/>
</dbReference>
<dbReference type="InterPro" id="IPR001506">
    <property type="entry name" value="Peptidase_M12A"/>
</dbReference>
<evidence type="ECO:0000256" key="7">
    <source>
        <dbReference type="ARBA" id="ARBA00023157"/>
    </source>
</evidence>
<dbReference type="PRINTS" id="PR00480">
    <property type="entry name" value="ASTACIN"/>
</dbReference>
<dbReference type="PROSITE" id="PS51864">
    <property type="entry name" value="ASTACIN"/>
    <property type="match status" value="1"/>
</dbReference>
<evidence type="ECO:0000256" key="4">
    <source>
        <dbReference type="ARBA" id="ARBA00022801"/>
    </source>
</evidence>
<evidence type="ECO:0000256" key="5">
    <source>
        <dbReference type="ARBA" id="ARBA00022833"/>
    </source>
</evidence>
<feature type="domain" description="Peptidase M12A" evidence="10">
    <location>
        <begin position="76"/>
        <end position="275"/>
    </location>
</feature>
<feature type="binding site" evidence="8">
    <location>
        <position position="184"/>
    </location>
    <ligand>
        <name>Zn(2+)</name>
        <dbReference type="ChEBI" id="CHEBI:29105"/>
        <note>catalytic</note>
    </ligand>
</feature>
<evidence type="ECO:0000256" key="6">
    <source>
        <dbReference type="ARBA" id="ARBA00023049"/>
    </source>
</evidence>
<protein>
    <recommendedName>
        <fullName evidence="9">Metalloendopeptidase</fullName>
        <ecNumber evidence="9">3.4.24.-</ecNumber>
    </recommendedName>
</protein>
<name>A0A672HL86_SALFA</name>
<dbReference type="EC" id="3.4.24.-" evidence="9"/>
<feature type="signal peptide" evidence="9">
    <location>
        <begin position="1"/>
        <end position="29"/>
    </location>
</feature>
<dbReference type="PANTHER" id="PTHR10127:SF839">
    <property type="entry name" value="HATCHING ENZYME 1.2-RELATED"/>
    <property type="match status" value="1"/>
</dbReference>
<dbReference type="PANTHER" id="PTHR10127">
    <property type="entry name" value="DISCOIDIN, CUB, EGF, LAMININ , AND ZINC METALLOPROTEASE DOMAIN CONTAINING"/>
    <property type="match status" value="1"/>
</dbReference>
<keyword evidence="6 8" id="KW-0482">Metalloprotease</keyword>
<dbReference type="InterPro" id="IPR006026">
    <property type="entry name" value="Peptidase_Metallo"/>
</dbReference>
<dbReference type="Pfam" id="PF01400">
    <property type="entry name" value="Astacin"/>
    <property type="match status" value="1"/>
</dbReference>
<reference evidence="11" key="2">
    <citation type="submission" date="2025-08" db="UniProtKB">
        <authorList>
            <consortium name="Ensembl"/>
        </authorList>
    </citation>
    <scope>IDENTIFICATION</scope>
</reference>
<organism evidence="11 12">
    <name type="scientific">Salarias fasciatus</name>
    <name type="common">Jewelled blenny</name>
    <name type="synonym">Blennius fasciatus</name>
    <dbReference type="NCBI Taxonomy" id="181472"/>
    <lineage>
        <taxon>Eukaryota</taxon>
        <taxon>Metazoa</taxon>
        <taxon>Chordata</taxon>
        <taxon>Craniata</taxon>
        <taxon>Vertebrata</taxon>
        <taxon>Euteleostomi</taxon>
        <taxon>Actinopterygii</taxon>
        <taxon>Neopterygii</taxon>
        <taxon>Teleostei</taxon>
        <taxon>Neoteleostei</taxon>
        <taxon>Acanthomorphata</taxon>
        <taxon>Ovalentaria</taxon>
        <taxon>Blenniimorphae</taxon>
        <taxon>Blenniiformes</taxon>
        <taxon>Blennioidei</taxon>
        <taxon>Blenniidae</taxon>
        <taxon>Salariinae</taxon>
        <taxon>Salarias</taxon>
    </lineage>
</organism>
<evidence type="ECO:0000259" key="10">
    <source>
        <dbReference type="PROSITE" id="PS51864"/>
    </source>
</evidence>
<feature type="binding site" evidence="8">
    <location>
        <position position="174"/>
    </location>
    <ligand>
        <name>Zn(2+)</name>
        <dbReference type="ChEBI" id="CHEBI:29105"/>
        <note>catalytic</note>
    </ligand>
</feature>
<evidence type="ECO:0000256" key="8">
    <source>
        <dbReference type="PROSITE-ProRule" id="PRU01211"/>
    </source>
</evidence>
<dbReference type="InterPro" id="IPR024079">
    <property type="entry name" value="MetalloPept_cat_dom_sf"/>
</dbReference>
<evidence type="ECO:0000313" key="11">
    <source>
        <dbReference type="Ensembl" id="ENSSFAP00005029695.1"/>
    </source>
</evidence>
<proteinExistence type="predicted"/>
<dbReference type="InterPro" id="IPR034039">
    <property type="entry name" value="ZnMP_hatching_enz"/>
</dbReference>
<reference evidence="11" key="3">
    <citation type="submission" date="2025-09" db="UniProtKB">
        <authorList>
            <consortium name="Ensembl"/>
        </authorList>
    </citation>
    <scope>IDENTIFICATION</scope>
</reference>
<dbReference type="Proteomes" id="UP000472267">
    <property type="component" value="Chromosome 1"/>
</dbReference>
<dbReference type="SUPFAM" id="SSF55486">
    <property type="entry name" value="Metalloproteases ('zincins'), catalytic domain"/>
    <property type="match status" value="1"/>
</dbReference>
<keyword evidence="2 8" id="KW-0479">Metal-binding</keyword>
<dbReference type="OMA" id="NLQSPNC"/>
<feature type="binding site" evidence="8">
    <location>
        <position position="178"/>
    </location>
    <ligand>
        <name>Zn(2+)</name>
        <dbReference type="ChEBI" id="CHEBI:29105"/>
        <note>catalytic</note>
    </ligand>
</feature>
<accession>A0A672HL86</accession>
<comment type="cofactor">
    <cofactor evidence="8 9">
        <name>Zn(2+)</name>
        <dbReference type="ChEBI" id="CHEBI:29105"/>
    </cofactor>
    <text evidence="8 9">Binds 1 zinc ion per subunit.</text>
</comment>
<evidence type="ECO:0000256" key="2">
    <source>
        <dbReference type="ARBA" id="ARBA00022723"/>
    </source>
</evidence>
<feature type="active site" evidence="8">
    <location>
        <position position="175"/>
    </location>
</feature>
<dbReference type="GO" id="GO:0006508">
    <property type="term" value="P:proteolysis"/>
    <property type="evidence" value="ECO:0007669"/>
    <property type="project" value="UniProtKB-KW"/>
</dbReference>
<dbReference type="GO" id="GO:0008270">
    <property type="term" value="F:zinc ion binding"/>
    <property type="evidence" value="ECO:0007669"/>
    <property type="project" value="UniProtKB-UniRule"/>
</dbReference>